<sequence>MTRDLLADLADLLNRVDPVPAPLADAAAAALAQRLDPAVPLPLIADSALEDPEGVRGVGGARTLRFADLDLRLEPRGRRAVHVVGRAREAADAVVRWPGGGAWAAAERGWFQFEGVPCGPVAFVLRGPGRADRGTGWFVA</sequence>
<proteinExistence type="predicted"/>
<dbReference type="Proteomes" id="UP000639606">
    <property type="component" value="Unassembled WGS sequence"/>
</dbReference>
<evidence type="ECO:0000313" key="1">
    <source>
        <dbReference type="EMBL" id="GGP56638.1"/>
    </source>
</evidence>
<name>A0A918AP36_9PSEU</name>
<reference evidence="1" key="2">
    <citation type="submission" date="2020-09" db="EMBL/GenBank/DDBJ databases">
        <authorList>
            <person name="Sun Q."/>
            <person name="Ohkuma M."/>
        </authorList>
    </citation>
    <scope>NUCLEOTIDE SEQUENCE</scope>
    <source>
        <strain evidence="1">JCM 3313</strain>
    </source>
</reference>
<dbReference type="EMBL" id="BMRG01000005">
    <property type="protein sequence ID" value="GGP56638.1"/>
    <property type="molecule type" value="Genomic_DNA"/>
</dbReference>
<evidence type="ECO:0000313" key="2">
    <source>
        <dbReference type="Proteomes" id="UP000639606"/>
    </source>
</evidence>
<protein>
    <submittedName>
        <fullName evidence="1">Uncharacterized protein</fullName>
    </submittedName>
</protein>
<dbReference type="AlphaFoldDB" id="A0A918AP36"/>
<reference evidence="1" key="1">
    <citation type="journal article" date="2014" name="Int. J. Syst. Evol. Microbiol.">
        <title>Complete genome sequence of Corynebacterium casei LMG S-19264T (=DSM 44701T), isolated from a smear-ripened cheese.</title>
        <authorList>
            <consortium name="US DOE Joint Genome Institute (JGI-PGF)"/>
            <person name="Walter F."/>
            <person name="Albersmeier A."/>
            <person name="Kalinowski J."/>
            <person name="Ruckert C."/>
        </authorList>
    </citation>
    <scope>NUCLEOTIDE SEQUENCE</scope>
    <source>
        <strain evidence="1">JCM 3313</strain>
    </source>
</reference>
<organism evidence="1 2">
    <name type="scientific">Saccharothrix coeruleofusca</name>
    <dbReference type="NCBI Taxonomy" id="33919"/>
    <lineage>
        <taxon>Bacteria</taxon>
        <taxon>Bacillati</taxon>
        <taxon>Actinomycetota</taxon>
        <taxon>Actinomycetes</taxon>
        <taxon>Pseudonocardiales</taxon>
        <taxon>Pseudonocardiaceae</taxon>
        <taxon>Saccharothrix</taxon>
    </lineage>
</organism>
<accession>A0A918AP36</accession>
<comment type="caution">
    <text evidence="1">The sequence shown here is derived from an EMBL/GenBank/DDBJ whole genome shotgun (WGS) entry which is preliminary data.</text>
</comment>
<keyword evidence="2" id="KW-1185">Reference proteome</keyword>
<gene>
    <name evidence="1" type="ORF">GCM10010185_31090</name>
</gene>
<dbReference type="RefSeq" id="WP_189223974.1">
    <property type="nucleotide sequence ID" value="NZ_BMRG01000005.1"/>
</dbReference>